<dbReference type="PANTHER" id="PTHR32303">
    <property type="entry name" value="QUINOPROTEIN ALCOHOL DEHYDROGENASE (CYTOCHROME C)"/>
    <property type="match status" value="1"/>
</dbReference>
<dbReference type="SUPFAM" id="SSF50998">
    <property type="entry name" value="Quinoprotein alcohol dehydrogenase-like"/>
    <property type="match status" value="2"/>
</dbReference>
<evidence type="ECO:0000256" key="2">
    <source>
        <dbReference type="ARBA" id="ARBA00008156"/>
    </source>
</evidence>
<dbReference type="PANTHER" id="PTHR32303:SF10">
    <property type="entry name" value="OUTER MEMBRANE PROTEIN ASSEMBLY FACTOR BAMB"/>
    <property type="match status" value="1"/>
</dbReference>
<evidence type="ECO:0000256" key="3">
    <source>
        <dbReference type="ARBA" id="ARBA00023002"/>
    </source>
</evidence>
<dbReference type="InterPro" id="IPR002372">
    <property type="entry name" value="PQQ_rpt_dom"/>
</dbReference>
<accession>W6MAG4</accession>
<comment type="cofactor">
    <cofactor evidence="1">
        <name>pyrroloquinoline quinone</name>
        <dbReference type="ChEBI" id="CHEBI:58442"/>
    </cofactor>
</comment>
<gene>
    <name evidence="6" type="ORF">BN873_360029</name>
</gene>
<dbReference type="Proteomes" id="UP000035760">
    <property type="component" value="Unassembled WGS sequence"/>
</dbReference>
<sequence length="548" mass="57972">MTTRPTALFFLMIGGFLLSACNGDSNDDVSGATPGTVADSRWLTAGHDLHNTRFQNEERTIGPNNAPALTVRWQFATGGDVSATPAVDEQATYFPDWAGNLFAVDRHTGKQLWSRRVADYTGIAGDLARATPAVGGDKLIFGNQSARRQPSTAWVMAVDKRTGDLLWKTQVDAHPAAIITQAAIVANGVVYVGVSSWEEAYAVLVPNYQCCTFRGSMVALDEHTGQILWKWHTVPEGYSGGAIWGSTAVLDAARRSLYVTTGNNYTVPEAVRQCVAGAQGSPQAQRACIAPDNHFDSVVALDPSTGAVKWANTVLPFDAWNAGCIPELGNDSNCPQPAGPDYDFGQGPALFTVRIPETGRLRQLLGAGQKSGQYWAFDPDTGAVVWMTQVGPGGQGGGLQWGSAVDGQRIYTAVANTENKSWTLIQNGKSTTTTINSGLWSALDAATGIILWQVADSGIGRDGQPAPTMAPVTVANNVVYACSLDQAGSMYAFHATTGAVLWKYASGNVCLGGAAVSDGTIYWGSGYGNFTGQATPGNKFFAFHVPSP</sequence>
<comment type="caution">
    <text evidence="6">The sequence shown here is derived from an EMBL/GenBank/DDBJ whole genome shotgun (WGS) entry which is preliminary data.</text>
</comment>
<name>W6MAG4_9GAMM</name>
<reference evidence="6" key="1">
    <citation type="submission" date="2013-07" db="EMBL/GenBank/DDBJ databases">
        <authorList>
            <person name="McIlroy S."/>
        </authorList>
    </citation>
    <scope>NUCLEOTIDE SEQUENCE [LARGE SCALE GENOMIC DNA]</scope>
    <source>
        <strain evidence="6">Run_A_D11</strain>
    </source>
</reference>
<feature type="chain" id="PRO_5004878771" evidence="4">
    <location>
        <begin position="21"/>
        <end position="548"/>
    </location>
</feature>
<feature type="domain" description="Pyrrolo-quinoline quinone repeat" evidence="5">
    <location>
        <begin position="71"/>
        <end position="312"/>
    </location>
</feature>
<keyword evidence="7" id="KW-1185">Reference proteome</keyword>
<organism evidence="6 7">
    <name type="scientific">Candidatus Competibacter denitrificans Run_A_D11</name>
    <dbReference type="NCBI Taxonomy" id="1400863"/>
    <lineage>
        <taxon>Bacteria</taxon>
        <taxon>Pseudomonadati</taxon>
        <taxon>Pseudomonadota</taxon>
        <taxon>Gammaproteobacteria</taxon>
        <taxon>Candidatus Competibacteraceae</taxon>
        <taxon>Candidatus Competibacter</taxon>
    </lineage>
</organism>
<protein>
    <submittedName>
        <fullName evidence="6">Pyrrolo-quinoline quinone repeat-containing protein</fullName>
    </submittedName>
</protein>
<feature type="domain" description="Pyrrolo-quinoline quinone repeat" evidence="5">
    <location>
        <begin position="376"/>
        <end position="525"/>
    </location>
</feature>
<dbReference type="STRING" id="1400863.BN873_360029"/>
<dbReference type="AlphaFoldDB" id="W6MAG4"/>
<dbReference type="Gene3D" id="2.140.10.10">
    <property type="entry name" value="Quinoprotein alcohol dehydrogenase-like superfamily"/>
    <property type="match status" value="1"/>
</dbReference>
<proteinExistence type="inferred from homology"/>
<comment type="similarity">
    <text evidence="2">Belongs to the bacterial PQQ dehydrogenase family.</text>
</comment>
<dbReference type="RefSeq" id="WP_053085295.1">
    <property type="nucleotide sequence ID" value="NZ_CBTJ020000043.1"/>
</dbReference>
<reference evidence="6" key="2">
    <citation type="submission" date="2014-03" db="EMBL/GenBank/DDBJ databases">
        <title>Candidatus Competibacter-lineage genomes retrieved from metagenomes reveal functional metabolic diversity.</title>
        <authorList>
            <person name="McIlroy S.J."/>
            <person name="Albertsen M."/>
            <person name="Andresen E.K."/>
            <person name="Saunders A.M."/>
            <person name="Kristiansen R."/>
            <person name="Stokholm-Bjerregaard M."/>
            <person name="Nielsen K.L."/>
            <person name="Nielsen P.H."/>
        </authorList>
    </citation>
    <scope>NUCLEOTIDE SEQUENCE</scope>
    <source>
        <strain evidence="6">Run_A_D11</strain>
    </source>
</reference>
<evidence type="ECO:0000256" key="1">
    <source>
        <dbReference type="ARBA" id="ARBA00001931"/>
    </source>
</evidence>
<evidence type="ECO:0000313" key="6">
    <source>
        <dbReference type="EMBL" id="CDI02935.1"/>
    </source>
</evidence>
<dbReference type="InterPro" id="IPR018391">
    <property type="entry name" value="PQQ_b-propeller_rpt"/>
</dbReference>
<dbReference type="Pfam" id="PF13360">
    <property type="entry name" value="PQQ_2"/>
    <property type="match status" value="2"/>
</dbReference>
<dbReference type="PROSITE" id="PS51257">
    <property type="entry name" value="PROKAR_LIPOPROTEIN"/>
    <property type="match status" value="1"/>
</dbReference>
<dbReference type="OrthoDB" id="9794322at2"/>
<evidence type="ECO:0000313" key="7">
    <source>
        <dbReference type="Proteomes" id="UP000035760"/>
    </source>
</evidence>
<dbReference type="Gene3D" id="2.40.10.480">
    <property type="match status" value="1"/>
</dbReference>
<evidence type="ECO:0000256" key="4">
    <source>
        <dbReference type="SAM" id="SignalP"/>
    </source>
</evidence>
<dbReference type="EMBL" id="CBTJ020000043">
    <property type="protein sequence ID" value="CDI02935.1"/>
    <property type="molecule type" value="Genomic_DNA"/>
</dbReference>
<feature type="signal peptide" evidence="4">
    <location>
        <begin position="1"/>
        <end position="20"/>
    </location>
</feature>
<keyword evidence="3" id="KW-0560">Oxidoreductase</keyword>
<dbReference type="GO" id="GO:0016491">
    <property type="term" value="F:oxidoreductase activity"/>
    <property type="evidence" value="ECO:0007669"/>
    <property type="project" value="UniProtKB-KW"/>
</dbReference>
<dbReference type="InterPro" id="IPR011047">
    <property type="entry name" value="Quinoprotein_ADH-like_sf"/>
</dbReference>
<keyword evidence="4" id="KW-0732">Signal</keyword>
<evidence type="ECO:0000259" key="5">
    <source>
        <dbReference type="Pfam" id="PF13360"/>
    </source>
</evidence>
<dbReference type="SMART" id="SM00564">
    <property type="entry name" value="PQQ"/>
    <property type="match status" value="6"/>
</dbReference>